<dbReference type="InterPro" id="IPR016169">
    <property type="entry name" value="FAD-bd_PCMH_sub2"/>
</dbReference>
<proteinExistence type="predicted"/>
<dbReference type="SUPFAM" id="SSF55447">
    <property type="entry name" value="CO dehydrogenase flavoprotein C-terminal domain-like"/>
    <property type="match status" value="1"/>
</dbReference>
<dbReference type="SUPFAM" id="SSF56176">
    <property type="entry name" value="FAD-binding/transporter-associated domain-like"/>
    <property type="match status" value="1"/>
</dbReference>
<dbReference type="Pfam" id="PF03450">
    <property type="entry name" value="CO_deh_flav_C"/>
    <property type="match status" value="1"/>
</dbReference>
<evidence type="ECO:0000313" key="5">
    <source>
        <dbReference type="EMBL" id="MCS0496565.1"/>
    </source>
</evidence>
<name>A0A9X2T2U9_9HYPH</name>
<evidence type="ECO:0000259" key="4">
    <source>
        <dbReference type="PROSITE" id="PS51387"/>
    </source>
</evidence>
<dbReference type="PANTHER" id="PTHR42659">
    <property type="entry name" value="XANTHINE DEHYDROGENASE SUBUNIT C-RELATED"/>
    <property type="match status" value="1"/>
</dbReference>
<dbReference type="Gene3D" id="3.30.465.10">
    <property type="match status" value="1"/>
</dbReference>
<evidence type="ECO:0000256" key="3">
    <source>
        <dbReference type="ARBA" id="ARBA00023002"/>
    </source>
</evidence>
<gene>
    <name evidence="5" type="ORF">NVS89_15795</name>
</gene>
<dbReference type="Pfam" id="PF00941">
    <property type="entry name" value="FAD_binding_5"/>
    <property type="match status" value="1"/>
</dbReference>
<organism evidence="5 6">
    <name type="scientific">Ancylobacter mangrovi</name>
    <dbReference type="NCBI Taxonomy" id="2972472"/>
    <lineage>
        <taxon>Bacteria</taxon>
        <taxon>Pseudomonadati</taxon>
        <taxon>Pseudomonadota</taxon>
        <taxon>Alphaproteobacteria</taxon>
        <taxon>Hyphomicrobiales</taxon>
        <taxon>Xanthobacteraceae</taxon>
        <taxon>Ancylobacter</taxon>
    </lineage>
</organism>
<evidence type="ECO:0000313" key="6">
    <source>
        <dbReference type="Proteomes" id="UP001151088"/>
    </source>
</evidence>
<dbReference type="PROSITE" id="PS51387">
    <property type="entry name" value="FAD_PCMH"/>
    <property type="match status" value="1"/>
</dbReference>
<dbReference type="GO" id="GO:0016491">
    <property type="term" value="F:oxidoreductase activity"/>
    <property type="evidence" value="ECO:0007669"/>
    <property type="project" value="UniProtKB-KW"/>
</dbReference>
<sequence length="291" mass="31153">MKPPPFRYYDPQTADEAVGLLASLENAKLLAGGQSLMPMLNMRFVQPDHVIDLNRVPELAFIREEAGRIRIGAMTRQRDLEFSPLVAERLPLIGAGLHHVGHRQTRNRGTIGGSLCHLDPAAELVTVAMTLDAEIVARGPQGERRLAMAEFPLGFMTPALELDEMLVAIDIPVPPAGHGAGFVEMARRHGDFAIVSAAATIELDGAGRIARAVLVLGGVDVSPLRMGEVEEALAGQAPSAAIFADHCRLCGAVEAMDDALVSGTYRRRIAPVMARRALEQAARHAMAKVAA</sequence>
<keyword evidence="3" id="KW-0560">Oxidoreductase</keyword>
<dbReference type="InterPro" id="IPR036683">
    <property type="entry name" value="CO_DH_flav_C_dom_sf"/>
</dbReference>
<dbReference type="GO" id="GO:0071949">
    <property type="term" value="F:FAD binding"/>
    <property type="evidence" value="ECO:0007669"/>
    <property type="project" value="InterPro"/>
</dbReference>
<keyword evidence="6" id="KW-1185">Reference proteome</keyword>
<evidence type="ECO:0000256" key="2">
    <source>
        <dbReference type="ARBA" id="ARBA00022827"/>
    </source>
</evidence>
<dbReference type="InterPro" id="IPR016166">
    <property type="entry name" value="FAD-bd_PCMH"/>
</dbReference>
<dbReference type="Proteomes" id="UP001151088">
    <property type="component" value="Unassembled WGS sequence"/>
</dbReference>
<dbReference type="EMBL" id="JANTHZ010000007">
    <property type="protein sequence ID" value="MCS0496565.1"/>
    <property type="molecule type" value="Genomic_DNA"/>
</dbReference>
<keyword evidence="1" id="KW-0285">Flavoprotein</keyword>
<keyword evidence="2" id="KW-0274">FAD</keyword>
<feature type="domain" description="FAD-binding PCMH-type" evidence="4">
    <location>
        <begin position="1"/>
        <end position="176"/>
    </location>
</feature>
<comment type="caution">
    <text evidence="5">The sequence shown here is derived from an EMBL/GenBank/DDBJ whole genome shotgun (WGS) entry which is preliminary data.</text>
</comment>
<dbReference type="InterPro" id="IPR005107">
    <property type="entry name" value="CO_DH_flav_C"/>
</dbReference>
<reference evidence="5" key="1">
    <citation type="submission" date="2022-08" db="EMBL/GenBank/DDBJ databases">
        <authorList>
            <person name="Li F."/>
        </authorList>
    </citation>
    <scope>NUCLEOTIDE SEQUENCE</scope>
    <source>
        <strain evidence="5">MQZ15Z-1</strain>
    </source>
</reference>
<dbReference type="SMART" id="SM01092">
    <property type="entry name" value="CO_deh_flav_C"/>
    <property type="match status" value="1"/>
</dbReference>
<dbReference type="Gene3D" id="3.30.43.10">
    <property type="entry name" value="Uridine Diphospho-n-acetylenolpyruvylglucosamine Reductase, domain 2"/>
    <property type="match status" value="1"/>
</dbReference>
<dbReference type="RefSeq" id="WP_258733727.1">
    <property type="nucleotide sequence ID" value="NZ_JANTHZ010000007.1"/>
</dbReference>
<evidence type="ECO:0000256" key="1">
    <source>
        <dbReference type="ARBA" id="ARBA00022630"/>
    </source>
</evidence>
<dbReference type="PANTHER" id="PTHR42659:SF2">
    <property type="entry name" value="XANTHINE DEHYDROGENASE SUBUNIT C-RELATED"/>
    <property type="match status" value="1"/>
</dbReference>
<dbReference type="AlphaFoldDB" id="A0A9X2T2U9"/>
<protein>
    <submittedName>
        <fullName evidence="5">Xanthine dehydrogenase family protein subunit M</fullName>
    </submittedName>
</protein>
<dbReference type="InterPro" id="IPR002346">
    <property type="entry name" value="Mopterin_DH_FAD-bd"/>
</dbReference>
<dbReference type="Gene3D" id="3.30.390.50">
    <property type="entry name" value="CO dehydrogenase flavoprotein, C-terminal domain"/>
    <property type="match status" value="1"/>
</dbReference>
<dbReference type="InterPro" id="IPR051312">
    <property type="entry name" value="Diverse_Substr_Oxidored"/>
</dbReference>
<dbReference type="InterPro" id="IPR036318">
    <property type="entry name" value="FAD-bd_PCMH-like_sf"/>
</dbReference>
<accession>A0A9X2T2U9</accession>
<dbReference type="InterPro" id="IPR016167">
    <property type="entry name" value="FAD-bd_PCMH_sub1"/>
</dbReference>